<dbReference type="Gene3D" id="3.30.70.100">
    <property type="match status" value="1"/>
</dbReference>
<organism evidence="1 2">
    <name type="scientific">Pseudomonas asturiensis</name>
    <dbReference type="NCBI Taxonomy" id="1190415"/>
    <lineage>
        <taxon>Bacteria</taxon>
        <taxon>Pseudomonadati</taxon>
        <taxon>Pseudomonadota</taxon>
        <taxon>Gammaproteobacteria</taxon>
        <taxon>Pseudomonadales</taxon>
        <taxon>Pseudomonadaceae</taxon>
        <taxon>Pseudomonas</taxon>
    </lineage>
</organism>
<sequence length="115" mass="13058">MASFVTQQPHNQPYSQLVEFVVDAQHQLELIKALIARDDRFTSTCPGFISSSVQASEDGLRVLHLVLWQSRPQCEDAGLNVETREMDLHVMMRRYRATSATFGSFRMMGQVSARP</sequence>
<dbReference type="InterPro" id="IPR011008">
    <property type="entry name" value="Dimeric_a/b-barrel"/>
</dbReference>
<dbReference type="OrthoDB" id="7016254at2"/>
<proteinExistence type="predicted"/>
<evidence type="ECO:0008006" key="3">
    <source>
        <dbReference type="Google" id="ProtNLM"/>
    </source>
</evidence>
<name>A0A1M7MPX4_9PSED</name>
<dbReference type="STRING" id="1190415.SAMN05216593_104410"/>
<protein>
    <recommendedName>
        <fullName evidence="3">Antibiotic biosynthesis monooxygenase</fullName>
    </recommendedName>
</protein>
<dbReference type="Proteomes" id="UP000183983">
    <property type="component" value="Unassembled WGS sequence"/>
</dbReference>
<evidence type="ECO:0000313" key="1">
    <source>
        <dbReference type="EMBL" id="SHM93065.1"/>
    </source>
</evidence>
<reference evidence="1 2" key="1">
    <citation type="submission" date="2016-11" db="EMBL/GenBank/DDBJ databases">
        <authorList>
            <person name="Jaros S."/>
            <person name="Januszkiewicz K."/>
            <person name="Wedrychowicz H."/>
        </authorList>
    </citation>
    <scope>NUCLEOTIDE SEQUENCE [LARGE SCALE GENOMIC DNA]</scope>
    <source>
        <strain evidence="1 2">LMG 26898</strain>
    </source>
</reference>
<gene>
    <name evidence="1" type="ORF">SAMN05216593_104410</name>
</gene>
<dbReference type="RefSeq" id="WP_073165501.1">
    <property type="nucleotide sequence ID" value="NZ_FRDA01000004.1"/>
</dbReference>
<evidence type="ECO:0000313" key="2">
    <source>
        <dbReference type="Proteomes" id="UP000183983"/>
    </source>
</evidence>
<dbReference type="AlphaFoldDB" id="A0A1M7MPX4"/>
<dbReference type="SUPFAM" id="SSF54909">
    <property type="entry name" value="Dimeric alpha+beta barrel"/>
    <property type="match status" value="1"/>
</dbReference>
<accession>A0A1M7MPX4</accession>
<dbReference type="EMBL" id="FRDA01000004">
    <property type="protein sequence ID" value="SHM93065.1"/>
    <property type="molecule type" value="Genomic_DNA"/>
</dbReference>